<dbReference type="OrthoDB" id="206088at2759"/>
<dbReference type="SUPFAM" id="SSF117018">
    <property type="entry name" value="ATP-dependent DNA ligase DNA-binding domain"/>
    <property type="match status" value="1"/>
</dbReference>
<reference evidence="9" key="1">
    <citation type="journal article" date="2015" name="Nat. Genet.">
        <title>The genome and transcriptome of the zoonotic hookworm Ancylostoma ceylanicum identify infection-specific gene families.</title>
        <authorList>
            <person name="Schwarz E.M."/>
            <person name="Hu Y."/>
            <person name="Antoshechkin I."/>
            <person name="Miller M.M."/>
            <person name="Sternberg P.W."/>
            <person name="Aroian R.V."/>
        </authorList>
    </citation>
    <scope>NUCLEOTIDE SEQUENCE</scope>
    <source>
        <strain evidence="9">HY135</strain>
    </source>
</reference>
<dbReference type="Proteomes" id="UP000024635">
    <property type="component" value="Unassembled WGS sequence"/>
</dbReference>
<evidence type="ECO:0000256" key="3">
    <source>
        <dbReference type="ARBA" id="ARBA00022763"/>
    </source>
</evidence>
<organism evidence="8 9">
    <name type="scientific">Ancylostoma ceylanicum</name>
    <dbReference type="NCBI Taxonomy" id="53326"/>
    <lineage>
        <taxon>Eukaryota</taxon>
        <taxon>Metazoa</taxon>
        <taxon>Ecdysozoa</taxon>
        <taxon>Nematoda</taxon>
        <taxon>Chromadorea</taxon>
        <taxon>Rhabditida</taxon>
        <taxon>Rhabditina</taxon>
        <taxon>Rhabditomorpha</taxon>
        <taxon>Strongyloidea</taxon>
        <taxon>Ancylostomatidae</taxon>
        <taxon>Ancylostomatinae</taxon>
        <taxon>Ancylostoma</taxon>
    </lineage>
</organism>
<sequence length="372" mass="41775">MVMLAFLGFLRVSELMQLRFADVSHKGGELWWLAVRRSKTDQEGKESVVAFKMKNVEENLWRAFCRLRTPFSPEDFLFSYRSGKPPSRGYASRLIKKTCVEAVLASRNLTPHSFRGGAATIAIRRGVDPANVMRGNLVWCRVLVWRQQLRWFRQQPCRLAMFPTKENIPKVEWTPGTRVPYLELANVLSKIEEETKRLKIIETLAGFYSKVIDYSSDDLLACVYLCVNQLGPAYEGLELGIAEHTIVKAVAQATGRTVDKIKEDLQKKGDLGIIAQQSRQNQTSLCKAFGFTPKPHTVQSVFAKLTDIAKLTGAASMNKKVELIKGLIVSCRGAEARYLVRSLEGKLRIGLAEQSVLVALGNAFTAQHVKQK</sequence>
<keyword evidence="2" id="KW-0436">Ligase</keyword>
<dbReference type="InterPro" id="IPR050191">
    <property type="entry name" value="ATP-dep_DNA_ligase"/>
</dbReference>
<dbReference type="PANTHER" id="PTHR45674">
    <property type="entry name" value="DNA LIGASE 1/3 FAMILY MEMBER"/>
    <property type="match status" value="1"/>
</dbReference>
<evidence type="ECO:0000256" key="6">
    <source>
        <dbReference type="SAM" id="SignalP"/>
    </source>
</evidence>
<feature type="signal peptide" evidence="6">
    <location>
        <begin position="1"/>
        <end position="15"/>
    </location>
</feature>
<dbReference type="GO" id="GO:0003910">
    <property type="term" value="F:DNA ligase (ATP) activity"/>
    <property type="evidence" value="ECO:0007669"/>
    <property type="project" value="InterPro"/>
</dbReference>
<comment type="caution">
    <text evidence="8">The sequence shown here is derived from an EMBL/GenBank/DDBJ whole genome shotgun (WGS) entry which is preliminary data.</text>
</comment>
<evidence type="ECO:0000256" key="5">
    <source>
        <dbReference type="ARBA" id="ARBA00023204"/>
    </source>
</evidence>
<evidence type="ECO:0000256" key="4">
    <source>
        <dbReference type="ARBA" id="ARBA00023172"/>
    </source>
</evidence>
<evidence type="ECO:0000256" key="1">
    <source>
        <dbReference type="ARBA" id="ARBA00007572"/>
    </source>
</evidence>
<dbReference type="EMBL" id="JARK01001506">
    <property type="protein sequence ID" value="EYB94502.1"/>
    <property type="molecule type" value="Genomic_DNA"/>
</dbReference>
<keyword evidence="6" id="KW-0732">Signal</keyword>
<accession>A0A016SVS7</accession>
<keyword evidence="4" id="KW-0233">DNA recombination</keyword>
<evidence type="ECO:0000259" key="7">
    <source>
        <dbReference type="PROSITE" id="PS51898"/>
    </source>
</evidence>
<dbReference type="InterPro" id="IPR002104">
    <property type="entry name" value="Integrase_catalytic"/>
</dbReference>
<dbReference type="AlphaFoldDB" id="A0A016SVS7"/>
<keyword evidence="3" id="KW-0227">DNA damage</keyword>
<evidence type="ECO:0000256" key="2">
    <source>
        <dbReference type="ARBA" id="ARBA00022598"/>
    </source>
</evidence>
<dbReference type="GO" id="GO:1903461">
    <property type="term" value="P:Okazaki fragment processing involved in mitotic DNA replication"/>
    <property type="evidence" value="ECO:0007669"/>
    <property type="project" value="TreeGrafter"/>
</dbReference>
<dbReference type="InterPro" id="IPR036599">
    <property type="entry name" value="DNA_ligase_N_sf"/>
</dbReference>
<evidence type="ECO:0000313" key="8">
    <source>
        <dbReference type="EMBL" id="EYB94502.1"/>
    </source>
</evidence>
<evidence type="ECO:0000313" key="9">
    <source>
        <dbReference type="Proteomes" id="UP000024635"/>
    </source>
</evidence>
<gene>
    <name evidence="8" type="primary">Acey_s0170.g232</name>
    <name evidence="8" type="ORF">Y032_0170g232</name>
</gene>
<dbReference type="GO" id="GO:0003677">
    <property type="term" value="F:DNA binding"/>
    <property type="evidence" value="ECO:0007669"/>
    <property type="project" value="InterPro"/>
</dbReference>
<keyword evidence="9" id="KW-1185">Reference proteome</keyword>
<keyword evidence="5" id="KW-0234">DNA repair</keyword>
<feature type="non-terminal residue" evidence="8">
    <location>
        <position position="1"/>
    </location>
</feature>
<dbReference type="GO" id="GO:0005634">
    <property type="term" value="C:nucleus"/>
    <property type="evidence" value="ECO:0007669"/>
    <property type="project" value="TreeGrafter"/>
</dbReference>
<dbReference type="PROSITE" id="PS51898">
    <property type="entry name" value="TYR_RECOMBINASE"/>
    <property type="match status" value="1"/>
</dbReference>
<dbReference type="GO" id="GO:0015074">
    <property type="term" value="P:DNA integration"/>
    <property type="evidence" value="ECO:0007669"/>
    <property type="project" value="InterPro"/>
</dbReference>
<protein>
    <recommendedName>
        <fullName evidence="7">Tyr recombinase domain-containing protein</fullName>
    </recommendedName>
</protein>
<feature type="chain" id="PRO_5013175564" description="Tyr recombinase domain-containing protein" evidence="6">
    <location>
        <begin position="16"/>
        <end position="372"/>
    </location>
</feature>
<dbReference type="InterPro" id="IPR011010">
    <property type="entry name" value="DNA_brk_join_enz"/>
</dbReference>
<dbReference type="InterPro" id="IPR013762">
    <property type="entry name" value="Integrase-like_cat_sf"/>
</dbReference>
<proteinExistence type="inferred from homology"/>
<feature type="domain" description="Tyr recombinase" evidence="7">
    <location>
        <begin position="1"/>
        <end position="170"/>
    </location>
</feature>
<name>A0A016SVS7_9BILA</name>
<dbReference type="GO" id="GO:0006310">
    <property type="term" value="P:DNA recombination"/>
    <property type="evidence" value="ECO:0007669"/>
    <property type="project" value="UniProtKB-KW"/>
</dbReference>
<dbReference type="GO" id="GO:0005739">
    <property type="term" value="C:mitochondrion"/>
    <property type="evidence" value="ECO:0007669"/>
    <property type="project" value="TreeGrafter"/>
</dbReference>
<dbReference type="Pfam" id="PF00589">
    <property type="entry name" value="Phage_integrase"/>
    <property type="match status" value="1"/>
</dbReference>
<dbReference type="InterPro" id="IPR012308">
    <property type="entry name" value="DNA_ligase_ATP-dep_N"/>
</dbReference>
<dbReference type="GO" id="GO:0006281">
    <property type="term" value="P:DNA repair"/>
    <property type="evidence" value="ECO:0007669"/>
    <property type="project" value="UniProtKB-KW"/>
</dbReference>
<dbReference type="Gene3D" id="1.10.443.10">
    <property type="entry name" value="Intergrase catalytic core"/>
    <property type="match status" value="1"/>
</dbReference>
<comment type="similarity">
    <text evidence="1">Belongs to the ATP-dependent DNA ligase family.</text>
</comment>
<dbReference type="PANTHER" id="PTHR45674:SF4">
    <property type="entry name" value="DNA LIGASE 1"/>
    <property type="match status" value="1"/>
</dbReference>
<dbReference type="Pfam" id="PF04675">
    <property type="entry name" value="DNA_ligase_A_N"/>
    <property type="match status" value="1"/>
</dbReference>
<dbReference type="SUPFAM" id="SSF56349">
    <property type="entry name" value="DNA breaking-rejoining enzymes"/>
    <property type="match status" value="1"/>
</dbReference>
<dbReference type="Gene3D" id="1.10.3260.10">
    <property type="entry name" value="DNA ligase, ATP-dependent, N-terminal domain"/>
    <property type="match status" value="1"/>
</dbReference>